<dbReference type="AlphaFoldDB" id="A0A512LBX9"/>
<evidence type="ECO:0000313" key="1">
    <source>
        <dbReference type="EMBL" id="GEP31987.1"/>
    </source>
</evidence>
<dbReference type="Gene3D" id="1.10.287.470">
    <property type="entry name" value="Helix hairpin bin"/>
    <property type="match status" value="1"/>
</dbReference>
<dbReference type="SUPFAM" id="SSF111369">
    <property type="entry name" value="HlyD-like secretion proteins"/>
    <property type="match status" value="1"/>
</dbReference>
<sequence length="383" mass="40263">MNKKKVLIAGAVVTVLLLGAVALVRHQHKVLASAPRPQNWATVINARTLDISDVRLTRPAVADVQALQQAVFASRLSGYVKRMPLFEAGAFKRGEVLVEIDRADAQAGLLRSQSDLARIELDSGTLHSALAAAQADTSAARQRLERAQALYKIQGISLQSLQAEQAATAAAEARLRGARAALDGYHKVRIAAKSAAASAQANLAYAVMRAPFDGVVAARLVQPGDLATPGRPLLRIVALGQQRVLVDTADNVPLVALRLGGRDYPVRPWPEATAQGQRRWEARVDGLMPGAKVAVDLVTFSGSGVFLPGQCMLNNDGRRAAVIRLPADGRGPAQAQSVNLLASGVEGAAARPTGLVGAHIACASQDVLNRLAGGTPYRIAGKN</sequence>
<dbReference type="Gene3D" id="2.40.50.100">
    <property type="match status" value="1"/>
</dbReference>
<dbReference type="OrthoDB" id="9777308at2"/>
<evidence type="ECO:0000313" key="2">
    <source>
        <dbReference type="Proteomes" id="UP000321337"/>
    </source>
</evidence>
<dbReference type="RefSeq" id="WP_147074931.1">
    <property type="nucleotide sequence ID" value="NZ_AP021884.1"/>
</dbReference>
<name>A0A512LBX9_9PROT</name>
<dbReference type="Proteomes" id="UP000321337">
    <property type="component" value="Unassembled WGS sequence"/>
</dbReference>
<comment type="caution">
    <text evidence="1">The sequence shown here is derived from an EMBL/GenBank/DDBJ whole genome shotgun (WGS) entry which is preliminary data.</text>
</comment>
<dbReference type="GO" id="GO:0015562">
    <property type="term" value="F:efflux transmembrane transporter activity"/>
    <property type="evidence" value="ECO:0007669"/>
    <property type="project" value="TreeGrafter"/>
</dbReference>
<dbReference type="Gene3D" id="2.40.30.170">
    <property type="match status" value="1"/>
</dbReference>
<keyword evidence="2" id="KW-1185">Reference proteome</keyword>
<reference evidence="1 2" key="1">
    <citation type="submission" date="2019-07" db="EMBL/GenBank/DDBJ databases">
        <title>Whole genome shotgun sequence of Thiobacillus plumbophilus NBRC 107929.</title>
        <authorList>
            <person name="Hosoyama A."/>
            <person name="Uohara A."/>
            <person name="Ohji S."/>
            <person name="Ichikawa N."/>
        </authorList>
    </citation>
    <scope>NUCLEOTIDE SEQUENCE [LARGE SCALE GENOMIC DNA]</scope>
    <source>
        <strain evidence="1 2">NBRC 107929</strain>
    </source>
</reference>
<protein>
    <recommendedName>
        <fullName evidence="3">RND efflux pump membrane fusion protein barrel-sandwich domain-containing protein</fullName>
    </recommendedName>
</protein>
<proteinExistence type="predicted"/>
<organism evidence="1 2">
    <name type="scientific">Sulfuriferula plumbiphila</name>
    <dbReference type="NCBI Taxonomy" id="171865"/>
    <lineage>
        <taxon>Bacteria</taxon>
        <taxon>Pseudomonadati</taxon>
        <taxon>Pseudomonadota</taxon>
        <taxon>Betaproteobacteria</taxon>
        <taxon>Nitrosomonadales</taxon>
        <taxon>Sulfuricellaceae</taxon>
        <taxon>Sulfuriferula</taxon>
    </lineage>
</organism>
<accession>A0A512LBX9</accession>
<dbReference type="GO" id="GO:1990281">
    <property type="term" value="C:efflux pump complex"/>
    <property type="evidence" value="ECO:0007669"/>
    <property type="project" value="TreeGrafter"/>
</dbReference>
<dbReference type="PANTHER" id="PTHR30469">
    <property type="entry name" value="MULTIDRUG RESISTANCE PROTEIN MDTA"/>
    <property type="match status" value="1"/>
</dbReference>
<evidence type="ECO:0008006" key="3">
    <source>
        <dbReference type="Google" id="ProtNLM"/>
    </source>
</evidence>
<gene>
    <name evidence="1" type="ORF">TPL01_31250</name>
</gene>
<dbReference type="EMBL" id="BKAD01000042">
    <property type="protein sequence ID" value="GEP31987.1"/>
    <property type="molecule type" value="Genomic_DNA"/>
</dbReference>